<dbReference type="PANTHER" id="PTHR43163">
    <property type="entry name" value="DIPEPTIDE TRANSPORT SYSTEM PERMEASE PROTEIN DPPB-RELATED"/>
    <property type="match status" value="1"/>
</dbReference>
<dbReference type="AlphaFoldDB" id="A0A1T0B6W9"/>
<keyword evidence="5 9" id="KW-0812">Transmembrane</keyword>
<dbReference type="CDD" id="cd06261">
    <property type="entry name" value="TM_PBP2"/>
    <property type="match status" value="1"/>
</dbReference>
<gene>
    <name evidence="11" type="ORF">B0188_02970</name>
</gene>
<keyword evidence="2 9" id="KW-0813">Transport</keyword>
<evidence type="ECO:0000256" key="4">
    <source>
        <dbReference type="ARBA" id="ARBA00022519"/>
    </source>
</evidence>
<dbReference type="Pfam" id="PF00528">
    <property type="entry name" value="BPD_transp_1"/>
    <property type="match status" value="1"/>
</dbReference>
<evidence type="ECO:0000256" key="9">
    <source>
        <dbReference type="RuleBase" id="RU363032"/>
    </source>
</evidence>
<feature type="domain" description="ABC transmembrane type-1" evidence="10">
    <location>
        <begin position="75"/>
        <end position="307"/>
    </location>
</feature>
<name>A0A1T0B6W9_9PAST</name>
<dbReference type="GO" id="GO:0005886">
    <property type="term" value="C:plasma membrane"/>
    <property type="evidence" value="ECO:0007669"/>
    <property type="project" value="UniProtKB-SubCell"/>
</dbReference>
<evidence type="ECO:0000256" key="5">
    <source>
        <dbReference type="ARBA" id="ARBA00022692"/>
    </source>
</evidence>
<dbReference type="Proteomes" id="UP000190023">
    <property type="component" value="Unassembled WGS sequence"/>
</dbReference>
<comment type="subcellular location">
    <subcellularLocation>
        <location evidence="1">Cell inner membrane</location>
        <topology evidence="1">Multi-pass membrane protein</topology>
    </subcellularLocation>
    <subcellularLocation>
        <location evidence="9">Cell membrane</location>
        <topology evidence="9">Multi-pass membrane protein</topology>
    </subcellularLocation>
</comment>
<evidence type="ECO:0000256" key="7">
    <source>
        <dbReference type="ARBA" id="ARBA00023136"/>
    </source>
</evidence>
<accession>A0A1T0B6W9</accession>
<proteinExistence type="inferred from homology"/>
<dbReference type="OrthoDB" id="9805855at2"/>
<comment type="similarity">
    <text evidence="8">Belongs to the binding-protein-dependent transport system permease family. OppBC subfamily.</text>
</comment>
<evidence type="ECO:0000256" key="1">
    <source>
        <dbReference type="ARBA" id="ARBA00004429"/>
    </source>
</evidence>
<feature type="transmembrane region" description="Helical" evidence="9">
    <location>
        <begin position="78"/>
        <end position="103"/>
    </location>
</feature>
<feature type="transmembrane region" description="Helical" evidence="9">
    <location>
        <begin position="9"/>
        <end position="27"/>
    </location>
</feature>
<keyword evidence="4" id="KW-0997">Cell inner membrane</keyword>
<dbReference type="InterPro" id="IPR000515">
    <property type="entry name" value="MetI-like"/>
</dbReference>
<dbReference type="Gene3D" id="1.10.3720.10">
    <property type="entry name" value="MetI-like"/>
    <property type="match status" value="1"/>
</dbReference>
<dbReference type="STRING" id="123822.B0188_02970"/>
<dbReference type="PROSITE" id="PS50928">
    <property type="entry name" value="ABC_TM1"/>
    <property type="match status" value="1"/>
</dbReference>
<keyword evidence="3" id="KW-1003">Cell membrane</keyword>
<dbReference type="EMBL" id="MUYB01000012">
    <property type="protein sequence ID" value="OOS05756.1"/>
    <property type="molecule type" value="Genomic_DNA"/>
</dbReference>
<reference evidence="11 12" key="1">
    <citation type="submission" date="2017-02" db="EMBL/GenBank/DDBJ databases">
        <title>Draft genome sequence of Haemophilus felis CCUG 31170 type strain.</title>
        <authorList>
            <person name="Engstrom-Jakobsson H."/>
            <person name="Salva-Serra F."/>
            <person name="Thorell K."/>
            <person name="Gonzales-Siles L."/>
            <person name="Karlsson R."/>
            <person name="Boulund F."/>
            <person name="Engstrand L."/>
            <person name="Kristiansson E."/>
            <person name="Moore E."/>
        </authorList>
    </citation>
    <scope>NUCLEOTIDE SEQUENCE [LARGE SCALE GENOMIC DNA]</scope>
    <source>
        <strain evidence="11 12">CCUG 31170</strain>
    </source>
</reference>
<evidence type="ECO:0000256" key="8">
    <source>
        <dbReference type="ARBA" id="ARBA00024202"/>
    </source>
</evidence>
<evidence type="ECO:0000256" key="6">
    <source>
        <dbReference type="ARBA" id="ARBA00022989"/>
    </source>
</evidence>
<keyword evidence="7 9" id="KW-0472">Membrane</keyword>
<evidence type="ECO:0000256" key="3">
    <source>
        <dbReference type="ARBA" id="ARBA00022475"/>
    </source>
</evidence>
<evidence type="ECO:0000313" key="12">
    <source>
        <dbReference type="Proteomes" id="UP000190023"/>
    </source>
</evidence>
<comment type="caution">
    <text evidence="11">The sequence shown here is derived from an EMBL/GenBank/DDBJ whole genome shotgun (WGS) entry which is preliminary data.</text>
</comment>
<protein>
    <submittedName>
        <fullName evidence="11">Peptide ABC transporter permease</fullName>
    </submittedName>
</protein>
<evidence type="ECO:0000259" key="10">
    <source>
        <dbReference type="PROSITE" id="PS50928"/>
    </source>
</evidence>
<evidence type="ECO:0000256" key="2">
    <source>
        <dbReference type="ARBA" id="ARBA00022448"/>
    </source>
</evidence>
<dbReference type="SUPFAM" id="SSF161098">
    <property type="entry name" value="MetI-like"/>
    <property type="match status" value="1"/>
</dbReference>
<organism evidence="11 12">
    <name type="scientific">[Haemophilus] felis</name>
    <dbReference type="NCBI Taxonomy" id="123822"/>
    <lineage>
        <taxon>Bacteria</taxon>
        <taxon>Pseudomonadati</taxon>
        <taxon>Pseudomonadota</taxon>
        <taxon>Gammaproteobacteria</taxon>
        <taxon>Pasteurellales</taxon>
        <taxon>Pasteurellaceae</taxon>
    </lineage>
</organism>
<keyword evidence="12" id="KW-1185">Reference proteome</keyword>
<feature type="transmembrane region" description="Helical" evidence="9">
    <location>
        <begin position="289"/>
        <end position="310"/>
    </location>
</feature>
<feature type="transmembrane region" description="Helical" evidence="9">
    <location>
        <begin position="115"/>
        <end position="140"/>
    </location>
</feature>
<dbReference type="GO" id="GO:0071916">
    <property type="term" value="F:dipeptide transmembrane transporter activity"/>
    <property type="evidence" value="ECO:0007669"/>
    <property type="project" value="TreeGrafter"/>
</dbReference>
<dbReference type="PANTHER" id="PTHR43163:SF4">
    <property type="entry name" value="PUTRESCINE EXPORT SYSTEM PERMEASE PROTEIN SAPB"/>
    <property type="match status" value="1"/>
</dbReference>
<sequence length="321" mass="35979">MSNSLLRQIALLLVSLLGLSLLSYIILLQDPLNDILAEPNVLVGYSNYLQTLLHGDLGITYNGGDELKSLLFTVLPPTLQLCISSLFLASIFGIPLGFIGAMNSHNFLGSSIRNISALGLSIPVFWIAPILLYVSAIQAWEISAIGQYNLLYEIQPVTGFPIIDVWFIDQPYRIKVVQNVLQHLVLPTLVLTILPTMDITRLVQQRAEFVFTQNYVKVAGTRGWSQLRILFTYVFRNTFPILIPQMPRLFILVLTQSMLTESTFGWPGIGRWLVDSVNLQDYNSISVGIIAIGLCIIVVYLISTILTFLLDPFNKKGWYAR</sequence>
<dbReference type="InterPro" id="IPR035906">
    <property type="entry name" value="MetI-like_sf"/>
</dbReference>
<keyword evidence="6 9" id="KW-1133">Transmembrane helix</keyword>
<evidence type="ECO:0000313" key="11">
    <source>
        <dbReference type="EMBL" id="OOS05756.1"/>
    </source>
</evidence>